<evidence type="ECO:0000313" key="2">
    <source>
        <dbReference type="Proteomes" id="UP001145114"/>
    </source>
</evidence>
<gene>
    <name evidence="1" type="ORF">EV182_008212</name>
</gene>
<comment type="caution">
    <text evidence="1">The sequence shown here is derived from an EMBL/GenBank/DDBJ whole genome shotgun (WGS) entry which is preliminary data.</text>
</comment>
<keyword evidence="2" id="KW-1185">Reference proteome</keyword>
<protein>
    <submittedName>
        <fullName evidence="1">Uncharacterized protein</fullName>
    </submittedName>
</protein>
<reference evidence="1" key="1">
    <citation type="submission" date="2022-06" db="EMBL/GenBank/DDBJ databases">
        <title>Phylogenomic reconstructions and comparative analyses of Kickxellomycotina fungi.</title>
        <authorList>
            <person name="Reynolds N.K."/>
            <person name="Stajich J.E."/>
            <person name="Barry K."/>
            <person name="Grigoriev I.V."/>
            <person name="Crous P."/>
            <person name="Smith M.E."/>
        </authorList>
    </citation>
    <scope>NUCLEOTIDE SEQUENCE</scope>
    <source>
        <strain evidence="1">RSA 2271</strain>
    </source>
</reference>
<sequence>RLHQRAERIMQLIRQKNVVCKGDRIALVYRKYEMLDFVGSLFGCFYAGMCAVPIVAGDSYSELVHILNSTGALLVLTTELNIRALNRDLQQSSLSKLWPSSVAWVRTDHLGGPIMSSTNMGSSTPAAGPASAPYSASPDDGTGIQLLPTDVAYIEFSKSPNGELKGVQVTHGAIMTQNITWVMSVGLLGVGRVPIKTTEHHQSELTADDAAVL</sequence>
<dbReference type="Proteomes" id="UP001145114">
    <property type="component" value="Unassembled WGS sequence"/>
</dbReference>
<dbReference type="EMBL" id="JAMZIH010004127">
    <property type="protein sequence ID" value="KAJ1676425.1"/>
    <property type="molecule type" value="Genomic_DNA"/>
</dbReference>
<name>A0ACC1HK67_9FUNG</name>
<organism evidence="1 2">
    <name type="scientific">Spiromyces aspiralis</name>
    <dbReference type="NCBI Taxonomy" id="68401"/>
    <lineage>
        <taxon>Eukaryota</taxon>
        <taxon>Fungi</taxon>
        <taxon>Fungi incertae sedis</taxon>
        <taxon>Zoopagomycota</taxon>
        <taxon>Kickxellomycotina</taxon>
        <taxon>Kickxellomycetes</taxon>
        <taxon>Kickxellales</taxon>
        <taxon>Kickxellaceae</taxon>
        <taxon>Spiromyces</taxon>
    </lineage>
</organism>
<accession>A0ACC1HK67</accession>
<proteinExistence type="predicted"/>
<feature type="non-terminal residue" evidence="1">
    <location>
        <position position="1"/>
    </location>
</feature>
<evidence type="ECO:0000313" key="1">
    <source>
        <dbReference type="EMBL" id="KAJ1676425.1"/>
    </source>
</evidence>
<feature type="non-terminal residue" evidence="1">
    <location>
        <position position="213"/>
    </location>
</feature>